<gene>
    <name evidence="3" type="ORF">B5G41_13210</name>
</gene>
<accession>A0A1Y3QR21</accession>
<feature type="transmembrane region" description="Helical" evidence="1">
    <location>
        <begin position="76"/>
        <end position="101"/>
    </location>
</feature>
<dbReference type="GO" id="GO:0080120">
    <property type="term" value="P:CAAX-box protein maturation"/>
    <property type="evidence" value="ECO:0007669"/>
    <property type="project" value="UniProtKB-ARBA"/>
</dbReference>
<dbReference type="PANTHER" id="PTHR36435:SF1">
    <property type="entry name" value="CAAX AMINO TERMINAL PROTEASE FAMILY PROTEIN"/>
    <property type="match status" value="1"/>
</dbReference>
<name>A0A1Y3QR21_9BACT</name>
<feature type="transmembrane region" description="Helical" evidence="1">
    <location>
        <begin position="43"/>
        <end position="64"/>
    </location>
</feature>
<keyword evidence="1" id="KW-0472">Membrane</keyword>
<protein>
    <submittedName>
        <fullName evidence="3">CPBP family intramembrane metalloprotease</fullName>
    </submittedName>
</protein>
<proteinExistence type="predicted"/>
<dbReference type="GO" id="GO:0006508">
    <property type="term" value="P:proteolysis"/>
    <property type="evidence" value="ECO:0007669"/>
    <property type="project" value="UniProtKB-KW"/>
</dbReference>
<dbReference type="eggNOG" id="COG1266">
    <property type="taxonomic scope" value="Bacteria"/>
</dbReference>
<organism evidence="3 4">
    <name type="scientific">Alistipes onderdonkii</name>
    <dbReference type="NCBI Taxonomy" id="328813"/>
    <lineage>
        <taxon>Bacteria</taxon>
        <taxon>Pseudomonadati</taxon>
        <taxon>Bacteroidota</taxon>
        <taxon>Bacteroidia</taxon>
        <taxon>Bacteroidales</taxon>
        <taxon>Rikenellaceae</taxon>
        <taxon>Alistipes</taxon>
    </lineage>
</organism>
<keyword evidence="3" id="KW-0482">Metalloprotease</keyword>
<dbReference type="InterPro" id="IPR052710">
    <property type="entry name" value="CAAX_protease"/>
</dbReference>
<evidence type="ECO:0000313" key="4">
    <source>
        <dbReference type="Proteomes" id="UP000195772"/>
    </source>
</evidence>
<dbReference type="InterPro" id="IPR003675">
    <property type="entry name" value="Rce1/LyrA-like_dom"/>
</dbReference>
<evidence type="ECO:0000259" key="2">
    <source>
        <dbReference type="Pfam" id="PF02517"/>
    </source>
</evidence>
<evidence type="ECO:0000256" key="1">
    <source>
        <dbReference type="SAM" id="Phobius"/>
    </source>
</evidence>
<dbReference type="PANTHER" id="PTHR36435">
    <property type="entry name" value="SLR1288 PROTEIN"/>
    <property type="match status" value="1"/>
</dbReference>
<feature type="transmembrane region" description="Helical" evidence="1">
    <location>
        <begin position="113"/>
        <end position="131"/>
    </location>
</feature>
<reference evidence="4" key="1">
    <citation type="submission" date="2017-04" db="EMBL/GenBank/DDBJ databases">
        <title>Function of individual gut microbiota members based on whole genome sequencing of pure cultures obtained from chicken caecum.</title>
        <authorList>
            <person name="Medvecky M."/>
            <person name="Cejkova D."/>
            <person name="Polansky O."/>
            <person name="Karasova D."/>
            <person name="Kubasova T."/>
            <person name="Cizek A."/>
            <person name="Rychlik I."/>
        </authorList>
    </citation>
    <scope>NUCLEOTIDE SEQUENCE [LARGE SCALE GENOMIC DNA]</scope>
    <source>
        <strain evidence="4">An90</strain>
    </source>
</reference>
<evidence type="ECO:0000313" key="3">
    <source>
        <dbReference type="EMBL" id="OUN02026.1"/>
    </source>
</evidence>
<feature type="domain" description="CAAX prenyl protease 2/Lysostaphin resistance protein A-like" evidence="2">
    <location>
        <begin position="114"/>
        <end position="206"/>
    </location>
</feature>
<feature type="transmembrane region" description="Helical" evidence="1">
    <location>
        <begin position="167"/>
        <end position="187"/>
    </location>
</feature>
<keyword evidence="3" id="KW-0645">Protease</keyword>
<keyword evidence="1" id="KW-0812">Transmembrane</keyword>
<dbReference type="AlphaFoldDB" id="A0A1Y3QR21"/>
<dbReference type="Proteomes" id="UP000195772">
    <property type="component" value="Unassembled WGS sequence"/>
</dbReference>
<keyword evidence="3" id="KW-0378">Hydrolase</keyword>
<dbReference type="Pfam" id="PF02517">
    <property type="entry name" value="Rce1-like"/>
    <property type="match status" value="1"/>
</dbReference>
<sequence>MAGNDCCIKRSAIILGAFMLFFALWYFNIAVRPFEDSIGSSRTLHYTLNYLLAGLIPTGALFLLHARRDIASSMGLSHGFGTGLLFAVTATLPMIAGYAVIGEFDRELSADEAFTWIFIAGMFEELVYRGFVFGQLFRYARWGFLPAALLAALAFGSLHLYQGHDPVSALTAFGVTALGSIFFSWLYVEWNYNLWSVIWLHTLMNLPWIVFRVSTSGAVGDIGANALRLCTIILAIGLTVAYKRKQGLPYRIQINTLITNKIQDA</sequence>
<feature type="transmembrane region" description="Helical" evidence="1">
    <location>
        <begin position="143"/>
        <end position="161"/>
    </location>
</feature>
<feature type="transmembrane region" description="Helical" evidence="1">
    <location>
        <begin position="222"/>
        <end position="242"/>
    </location>
</feature>
<dbReference type="GO" id="GO:0008237">
    <property type="term" value="F:metallopeptidase activity"/>
    <property type="evidence" value="ECO:0007669"/>
    <property type="project" value="UniProtKB-KW"/>
</dbReference>
<dbReference type="GO" id="GO:0004175">
    <property type="term" value="F:endopeptidase activity"/>
    <property type="evidence" value="ECO:0007669"/>
    <property type="project" value="UniProtKB-ARBA"/>
</dbReference>
<comment type="caution">
    <text evidence="3">The sequence shown here is derived from an EMBL/GenBank/DDBJ whole genome shotgun (WGS) entry which is preliminary data.</text>
</comment>
<dbReference type="OrthoDB" id="6301065at2"/>
<dbReference type="RefSeq" id="WP_087403377.1">
    <property type="nucleotide sequence ID" value="NZ_AP031440.1"/>
</dbReference>
<dbReference type="EMBL" id="NFHB01000010">
    <property type="protein sequence ID" value="OUN02026.1"/>
    <property type="molecule type" value="Genomic_DNA"/>
</dbReference>
<feature type="transmembrane region" description="Helical" evidence="1">
    <location>
        <begin position="194"/>
        <end position="210"/>
    </location>
</feature>
<feature type="transmembrane region" description="Helical" evidence="1">
    <location>
        <begin position="12"/>
        <end position="31"/>
    </location>
</feature>
<keyword evidence="1" id="KW-1133">Transmembrane helix</keyword>